<protein>
    <submittedName>
        <fullName evidence="1">Uncharacterized protein</fullName>
    </submittedName>
</protein>
<proteinExistence type="predicted"/>
<evidence type="ECO:0000313" key="2">
    <source>
        <dbReference type="Proteomes" id="UP001524642"/>
    </source>
</evidence>
<dbReference type="Proteomes" id="UP001524642">
    <property type="component" value="Unassembled WGS sequence"/>
</dbReference>
<comment type="caution">
    <text evidence="1">The sequence shown here is derived from an EMBL/GenBank/DDBJ whole genome shotgun (WGS) entry which is preliminary data.</text>
</comment>
<accession>A0ABT1XD74</accession>
<name>A0ABT1XD74_9PROT</name>
<dbReference type="RefSeq" id="WP_257718719.1">
    <property type="nucleotide sequence ID" value="NZ_JANJOU010000028.1"/>
</dbReference>
<dbReference type="EMBL" id="JANJOU010000028">
    <property type="protein sequence ID" value="MCR0985067.1"/>
    <property type="molecule type" value="Genomic_DNA"/>
</dbReference>
<sequence>MAVARTGALLAVLWLLLPALLAGAAELEKNEPLVMRIIFEDCLGYVRAGRTPFGGLPTGPATAEAIRGLPLRMPDRERAVQLLSPRYVASWGEDENGRHCYVGSDFAAGQVGAPGLLGVPAKGFLGRVTARAAAEGMTEAGVADGFSPLATSYWSEPGTGAESGPARPVRFTLLATTAPDARGIAEAGLILMAGPPGRR</sequence>
<reference evidence="1 2" key="1">
    <citation type="submission" date="2022-06" db="EMBL/GenBank/DDBJ databases">
        <title>Roseomonas CN29.</title>
        <authorList>
            <person name="Cheng Y."/>
            <person name="He X."/>
        </authorList>
    </citation>
    <scope>NUCLEOTIDE SEQUENCE [LARGE SCALE GENOMIC DNA]</scope>
    <source>
        <strain evidence="1 2">CN29</strain>
    </source>
</reference>
<gene>
    <name evidence="1" type="ORF">NRP21_23725</name>
</gene>
<organism evidence="1 2">
    <name type="scientific">Roseomonas populi</name>
    <dbReference type="NCBI Taxonomy" id="3121582"/>
    <lineage>
        <taxon>Bacteria</taxon>
        <taxon>Pseudomonadati</taxon>
        <taxon>Pseudomonadota</taxon>
        <taxon>Alphaproteobacteria</taxon>
        <taxon>Acetobacterales</taxon>
        <taxon>Roseomonadaceae</taxon>
        <taxon>Roseomonas</taxon>
    </lineage>
</organism>
<keyword evidence="2" id="KW-1185">Reference proteome</keyword>
<evidence type="ECO:0000313" key="1">
    <source>
        <dbReference type="EMBL" id="MCR0985067.1"/>
    </source>
</evidence>